<sequence>MAPQSEPLAKTRKPGCTAAVCHAGNGTYDVSTARRDRALPSCSSCRKARHPRHCTYAGSGLRVRPSIYTERVVTPARSREPLDDRRALALLAATGTGAGSGDDSSTSPPDSTERSDTPAYLGAYVVPSVSSVSSVPTQSSPPPPPPATQDAIATSHPLNQPMHINSPPSPPPPPLSASASLRRWSPSSLPQHMVTDPVDAEVFEFYIRETGVWLNIASPTAYFTEAVPRMALHDSVLYSACLSYAARIMAIRGKLDKARCELYGSRAIAELLARLSARSTDSAHDDALSATVVILRMAEQFSEMQEDMCCHLMGASSLFARNPHHVFDGAVSFWVYKRQSIRMAVLNEEPCEPDVTGIAFAEDVSLAPQSDEAWSNRATYLFARACTVCWDRTLDPAARQAMLTDLYRLLVQWHEALPETYQPWAKYQLPEDPFPTLRFISTWHVVGWQYYYAAKVLVGLYRKPDHLNSLESEVLAPARLLCGTTINSPVFGAVINGTALISWFGQVFSGKEEQTRLLTFLQELMRTTGWPNQTCCDRLQRVWSGESRSWVP</sequence>
<evidence type="ECO:0000313" key="5">
    <source>
        <dbReference type="Proteomes" id="UP000076874"/>
    </source>
</evidence>
<feature type="compositionally biased region" description="Low complexity" evidence="3">
    <location>
        <begin position="93"/>
        <end position="110"/>
    </location>
</feature>
<evidence type="ECO:0000256" key="2">
    <source>
        <dbReference type="ARBA" id="ARBA00023242"/>
    </source>
</evidence>
<dbReference type="InterPro" id="IPR021858">
    <property type="entry name" value="Fun_TF"/>
</dbReference>
<organism evidence="4 5">
    <name type="scientific">Niveomyces insectorum RCEF 264</name>
    <dbReference type="NCBI Taxonomy" id="1081102"/>
    <lineage>
        <taxon>Eukaryota</taxon>
        <taxon>Fungi</taxon>
        <taxon>Dikarya</taxon>
        <taxon>Ascomycota</taxon>
        <taxon>Pezizomycotina</taxon>
        <taxon>Sordariomycetes</taxon>
        <taxon>Hypocreomycetidae</taxon>
        <taxon>Hypocreales</taxon>
        <taxon>Cordycipitaceae</taxon>
        <taxon>Niveomyces</taxon>
    </lineage>
</organism>
<comment type="subcellular location">
    <subcellularLocation>
        <location evidence="1">Nucleus</location>
    </subcellularLocation>
</comment>
<dbReference type="PANTHER" id="PTHR37534">
    <property type="entry name" value="TRANSCRIPTIONAL ACTIVATOR PROTEIN UGA3"/>
    <property type="match status" value="1"/>
</dbReference>
<dbReference type="GO" id="GO:0045944">
    <property type="term" value="P:positive regulation of transcription by RNA polymerase II"/>
    <property type="evidence" value="ECO:0007669"/>
    <property type="project" value="TreeGrafter"/>
</dbReference>
<accession>A0A167P5E5</accession>
<keyword evidence="5" id="KW-1185">Reference proteome</keyword>
<dbReference type="PANTHER" id="PTHR37534:SF2">
    <property type="entry name" value="N-ACETYLTRANSFERASE DOMAIN-CONTAINING PROTEIN"/>
    <property type="match status" value="1"/>
</dbReference>
<evidence type="ECO:0000256" key="3">
    <source>
        <dbReference type="SAM" id="MobiDB-lite"/>
    </source>
</evidence>
<evidence type="ECO:0000313" key="4">
    <source>
        <dbReference type="EMBL" id="OAA56309.1"/>
    </source>
</evidence>
<dbReference type="GO" id="GO:0005634">
    <property type="term" value="C:nucleus"/>
    <property type="evidence" value="ECO:0007669"/>
    <property type="project" value="UniProtKB-SubCell"/>
</dbReference>
<proteinExistence type="predicted"/>
<dbReference type="GO" id="GO:0003700">
    <property type="term" value="F:DNA-binding transcription factor activity"/>
    <property type="evidence" value="ECO:0007669"/>
    <property type="project" value="TreeGrafter"/>
</dbReference>
<name>A0A167P5E5_9HYPO</name>
<comment type="caution">
    <text evidence="4">The sequence shown here is derived from an EMBL/GenBank/DDBJ whole genome shotgun (WGS) entry which is preliminary data.</text>
</comment>
<reference evidence="4 5" key="1">
    <citation type="journal article" date="2016" name="Genome Biol. Evol.">
        <title>Divergent and convergent evolution of fungal pathogenicity.</title>
        <authorList>
            <person name="Shang Y."/>
            <person name="Xiao G."/>
            <person name="Zheng P."/>
            <person name="Cen K."/>
            <person name="Zhan S."/>
            <person name="Wang C."/>
        </authorList>
    </citation>
    <scope>NUCLEOTIDE SEQUENCE [LARGE SCALE GENOMIC DNA]</scope>
    <source>
        <strain evidence="4 5">RCEF 264</strain>
    </source>
</reference>
<dbReference type="AlphaFoldDB" id="A0A167P5E5"/>
<feature type="region of interest" description="Disordered" evidence="3">
    <location>
        <begin position="93"/>
        <end position="117"/>
    </location>
</feature>
<dbReference type="OrthoDB" id="4525710at2759"/>
<keyword evidence="2" id="KW-0539">Nucleus</keyword>
<dbReference type="GO" id="GO:0000976">
    <property type="term" value="F:transcription cis-regulatory region binding"/>
    <property type="evidence" value="ECO:0007669"/>
    <property type="project" value="TreeGrafter"/>
</dbReference>
<dbReference type="Pfam" id="PF11951">
    <property type="entry name" value="Fungal_trans_2"/>
    <property type="match status" value="1"/>
</dbReference>
<protein>
    <submittedName>
        <fullName evidence="4">Uncharacterized protein</fullName>
    </submittedName>
</protein>
<dbReference type="EMBL" id="AZHD01000017">
    <property type="protein sequence ID" value="OAA56309.1"/>
    <property type="molecule type" value="Genomic_DNA"/>
</dbReference>
<evidence type="ECO:0000256" key="1">
    <source>
        <dbReference type="ARBA" id="ARBA00004123"/>
    </source>
</evidence>
<dbReference type="Proteomes" id="UP000076874">
    <property type="component" value="Unassembled WGS sequence"/>
</dbReference>
<feature type="region of interest" description="Disordered" evidence="3">
    <location>
        <begin position="131"/>
        <end position="182"/>
    </location>
</feature>
<gene>
    <name evidence="4" type="ORF">SPI_07920</name>
</gene>